<dbReference type="Proteomes" id="UP000620124">
    <property type="component" value="Unassembled WGS sequence"/>
</dbReference>
<proteinExistence type="predicted"/>
<name>A0A8H6YKJ5_9AGAR</name>
<evidence type="ECO:0000256" key="2">
    <source>
        <dbReference type="SAM" id="Phobius"/>
    </source>
</evidence>
<feature type="transmembrane region" description="Helical" evidence="2">
    <location>
        <begin position="50"/>
        <end position="73"/>
    </location>
</feature>
<evidence type="ECO:0000256" key="1">
    <source>
        <dbReference type="SAM" id="MobiDB-lite"/>
    </source>
</evidence>
<reference evidence="3" key="1">
    <citation type="submission" date="2020-05" db="EMBL/GenBank/DDBJ databases">
        <title>Mycena genomes resolve the evolution of fungal bioluminescence.</title>
        <authorList>
            <person name="Tsai I.J."/>
        </authorList>
    </citation>
    <scope>NUCLEOTIDE SEQUENCE</scope>
    <source>
        <strain evidence="3">CCC161011</strain>
    </source>
</reference>
<accession>A0A8H6YKJ5</accession>
<keyword evidence="2" id="KW-0812">Transmembrane</keyword>
<evidence type="ECO:0000313" key="3">
    <source>
        <dbReference type="EMBL" id="KAF7359974.1"/>
    </source>
</evidence>
<keyword evidence="2" id="KW-1133">Transmembrane helix</keyword>
<gene>
    <name evidence="3" type="ORF">MVEN_00724300</name>
</gene>
<organism evidence="3 4">
    <name type="scientific">Mycena venus</name>
    <dbReference type="NCBI Taxonomy" id="2733690"/>
    <lineage>
        <taxon>Eukaryota</taxon>
        <taxon>Fungi</taxon>
        <taxon>Dikarya</taxon>
        <taxon>Basidiomycota</taxon>
        <taxon>Agaricomycotina</taxon>
        <taxon>Agaricomycetes</taxon>
        <taxon>Agaricomycetidae</taxon>
        <taxon>Agaricales</taxon>
        <taxon>Marasmiineae</taxon>
        <taxon>Mycenaceae</taxon>
        <taxon>Mycena</taxon>
    </lineage>
</organism>
<dbReference type="AlphaFoldDB" id="A0A8H6YKJ5"/>
<comment type="caution">
    <text evidence="3">The sequence shown here is derived from an EMBL/GenBank/DDBJ whole genome shotgun (WGS) entry which is preliminary data.</text>
</comment>
<dbReference type="OrthoDB" id="419616at2759"/>
<keyword evidence="4" id="KW-1185">Reference proteome</keyword>
<dbReference type="EMBL" id="JACAZI010000005">
    <property type="protein sequence ID" value="KAF7359974.1"/>
    <property type="molecule type" value="Genomic_DNA"/>
</dbReference>
<evidence type="ECO:0000313" key="4">
    <source>
        <dbReference type="Proteomes" id="UP000620124"/>
    </source>
</evidence>
<feature type="region of interest" description="Disordered" evidence="1">
    <location>
        <begin position="90"/>
        <end position="117"/>
    </location>
</feature>
<sequence>MPILMTSFGPTHNSRAVAWATGGVLGSVISLSLAEHIPFICGGNDLLRKYLYFLPYTVPATFSAIVGSSALPISPISSRKDSMSALIDQETAGAEEREVGSASAVRGGDDRENEAKSVVPLRALPKTVAASD</sequence>
<protein>
    <submittedName>
        <fullName evidence="3">Member of major facilitator superfamily multidrug-resistance, DHA1 sub-family</fullName>
    </submittedName>
</protein>
<keyword evidence="2" id="KW-0472">Membrane</keyword>